<dbReference type="GO" id="GO:0000398">
    <property type="term" value="P:mRNA splicing, via spliceosome"/>
    <property type="evidence" value="ECO:0007669"/>
    <property type="project" value="TreeGrafter"/>
</dbReference>
<dbReference type="InterPro" id="IPR045164">
    <property type="entry name" value="RBM41/RNPC3"/>
</dbReference>
<comment type="caution">
    <text evidence="5">The sequence shown here is derived from an EMBL/GenBank/DDBJ whole genome shotgun (WGS) entry which is preliminary data.</text>
</comment>
<dbReference type="CDD" id="cd12239">
    <property type="entry name" value="RRM2_RBM40_like"/>
    <property type="match status" value="1"/>
</dbReference>
<dbReference type="InterPro" id="IPR012677">
    <property type="entry name" value="Nucleotide-bd_a/b_plait_sf"/>
</dbReference>
<evidence type="ECO:0000256" key="2">
    <source>
        <dbReference type="PROSITE-ProRule" id="PRU00176"/>
    </source>
</evidence>
<evidence type="ECO:0000313" key="5">
    <source>
        <dbReference type="EMBL" id="KAK9170635.1"/>
    </source>
</evidence>
<sequence length="488" mass="53348">MTTSEASVPHHNLSDFINLILLWLLWVRMSVRDLIAKRSDRLGLTLRLIISHHGLSSVHCTRDARLSNSSLSDGGGETLLAEDQSNLNPRKSIGECLINSQALASQAQSQLNRLRFLGKVLSVEIAGKPSTNSNNSNTPTTFMKDAPLNLSGGSGPGAEPIAPRLGVDYPFPPHLEYAYPPPDGNILTNIVNALIAVPRFYTQVLHLMNKMNIPAPFRMALPTPPLPVSIPAPPPPPPSPPIAPIANPSLDLSSDESELESSEEDYGYNVDKRNSTHGAPDIMKHKRKRAKKEAIVGPAIDKDVAHEAVGLKPATLVPKEIPLIKKKNPVLQIKITSKPTQKQHDGEESHEKEEEEPLKEGLEVKPFATPEEIERGKLPPEELLSLPMFKNYAAGNPSTVLYIKNLSKDVVADDFFFIFGSVFASVDAAKSCLNVKLMQEGRMRGQAFVTFPSIELAHRALNLVNGYVFKGKPMIIQFGRKPVSGNAN</sequence>
<dbReference type="GO" id="GO:0030626">
    <property type="term" value="F:U12 snRNA binding"/>
    <property type="evidence" value="ECO:0007669"/>
    <property type="project" value="TreeGrafter"/>
</dbReference>
<dbReference type="EMBL" id="JBBNAF010000001">
    <property type="protein sequence ID" value="KAK9170635.1"/>
    <property type="molecule type" value="Genomic_DNA"/>
</dbReference>
<proteinExistence type="predicted"/>
<dbReference type="GO" id="GO:0097157">
    <property type="term" value="F:pre-mRNA intronic binding"/>
    <property type="evidence" value="ECO:0007669"/>
    <property type="project" value="TreeGrafter"/>
</dbReference>
<feature type="compositionally biased region" description="Pro residues" evidence="3">
    <location>
        <begin position="228"/>
        <end position="243"/>
    </location>
</feature>
<evidence type="ECO:0000256" key="1">
    <source>
        <dbReference type="ARBA" id="ARBA00022884"/>
    </source>
</evidence>
<evidence type="ECO:0000313" key="6">
    <source>
        <dbReference type="Proteomes" id="UP001420932"/>
    </source>
</evidence>
<dbReference type="PANTHER" id="PTHR16105">
    <property type="entry name" value="RNA-BINDING REGION-CONTAINING PROTEIN 3"/>
    <property type="match status" value="1"/>
</dbReference>
<feature type="region of interest" description="Disordered" evidence="3">
    <location>
        <begin position="228"/>
        <end position="290"/>
    </location>
</feature>
<dbReference type="PANTHER" id="PTHR16105:SF0">
    <property type="entry name" value="RNA-BINDING REGION-CONTAINING PROTEIN 3"/>
    <property type="match status" value="1"/>
</dbReference>
<name>A0AAP0Q7R3_9MAGN</name>
<dbReference type="FunFam" id="3.30.70.330:FF:000409">
    <property type="entry name" value="U11/U12 small nuclear ribonucleoprotein 65 kDa protein"/>
    <property type="match status" value="1"/>
</dbReference>
<keyword evidence="6" id="KW-1185">Reference proteome</keyword>
<reference evidence="5 6" key="1">
    <citation type="submission" date="2024-01" db="EMBL/GenBank/DDBJ databases">
        <title>Genome assemblies of Stephania.</title>
        <authorList>
            <person name="Yang L."/>
        </authorList>
    </citation>
    <scope>NUCLEOTIDE SEQUENCE [LARGE SCALE GENOMIC DNA]</scope>
    <source>
        <strain evidence="5">YNDBR</strain>
        <tissue evidence="5">Leaf</tissue>
    </source>
</reference>
<dbReference type="InterPro" id="IPR000504">
    <property type="entry name" value="RRM_dom"/>
</dbReference>
<feature type="compositionally biased region" description="Basic and acidic residues" evidence="3">
    <location>
        <begin position="342"/>
        <end position="359"/>
    </location>
</feature>
<dbReference type="PROSITE" id="PS50102">
    <property type="entry name" value="RRM"/>
    <property type="match status" value="1"/>
</dbReference>
<organism evidence="5 6">
    <name type="scientific">Stephania yunnanensis</name>
    <dbReference type="NCBI Taxonomy" id="152371"/>
    <lineage>
        <taxon>Eukaryota</taxon>
        <taxon>Viridiplantae</taxon>
        <taxon>Streptophyta</taxon>
        <taxon>Embryophyta</taxon>
        <taxon>Tracheophyta</taxon>
        <taxon>Spermatophyta</taxon>
        <taxon>Magnoliopsida</taxon>
        <taxon>Ranunculales</taxon>
        <taxon>Menispermaceae</taxon>
        <taxon>Menispermoideae</taxon>
        <taxon>Cissampelideae</taxon>
        <taxon>Stephania</taxon>
    </lineage>
</organism>
<dbReference type="Proteomes" id="UP001420932">
    <property type="component" value="Unassembled WGS sequence"/>
</dbReference>
<dbReference type="SMART" id="SM00360">
    <property type="entry name" value="RRM"/>
    <property type="match status" value="1"/>
</dbReference>
<dbReference type="AlphaFoldDB" id="A0AAP0Q7R3"/>
<gene>
    <name evidence="5" type="ORF">Syun_002775</name>
</gene>
<dbReference type="GO" id="GO:0005689">
    <property type="term" value="C:U12-type spliceosomal complex"/>
    <property type="evidence" value="ECO:0007669"/>
    <property type="project" value="TreeGrafter"/>
</dbReference>
<feature type="region of interest" description="Disordered" evidence="3">
    <location>
        <begin position="334"/>
        <end position="359"/>
    </location>
</feature>
<keyword evidence="1 2" id="KW-0694">RNA-binding</keyword>
<accession>A0AAP0Q7R3</accession>
<dbReference type="Pfam" id="PF00076">
    <property type="entry name" value="RRM_1"/>
    <property type="match status" value="1"/>
</dbReference>
<protein>
    <recommendedName>
        <fullName evidence="4">RRM domain-containing protein</fullName>
    </recommendedName>
</protein>
<evidence type="ECO:0000256" key="3">
    <source>
        <dbReference type="SAM" id="MobiDB-lite"/>
    </source>
</evidence>
<dbReference type="Gene3D" id="3.30.70.330">
    <property type="match status" value="1"/>
</dbReference>
<feature type="domain" description="RRM" evidence="4">
    <location>
        <begin position="399"/>
        <end position="481"/>
    </location>
</feature>
<evidence type="ECO:0000259" key="4">
    <source>
        <dbReference type="PROSITE" id="PS50102"/>
    </source>
</evidence>
<feature type="compositionally biased region" description="Acidic residues" evidence="3">
    <location>
        <begin position="253"/>
        <end position="266"/>
    </location>
</feature>
<dbReference type="InterPro" id="IPR035979">
    <property type="entry name" value="RBD_domain_sf"/>
</dbReference>
<dbReference type="SUPFAM" id="SSF54928">
    <property type="entry name" value="RNA-binding domain, RBD"/>
    <property type="match status" value="1"/>
</dbReference>